<accession>A0A645B8X8</accession>
<organism evidence="1">
    <name type="scientific">bioreactor metagenome</name>
    <dbReference type="NCBI Taxonomy" id="1076179"/>
    <lineage>
        <taxon>unclassified sequences</taxon>
        <taxon>metagenomes</taxon>
        <taxon>ecological metagenomes</taxon>
    </lineage>
</organism>
<comment type="caution">
    <text evidence="1">The sequence shown here is derived from an EMBL/GenBank/DDBJ whole genome shotgun (WGS) entry which is preliminary data.</text>
</comment>
<protein>
    <submittedName>
        <fullName evidence="1">Uncharacterized protein</fullName>
    </submittedName>
</protein>
<dbReference type="EMBL" id="VSSQ01016611">
    <property type="protein sequence ID" value="MPM58134.1"/>
    <property type="molecule type" value="Genomic_DNA"/>
</dbReference>
<sequence length="233" mass="26719">MLHEHRYEAAQMDFVHQVGHAVTRTDRNHETLVGAFVFVFLCSFDRGDDVGGRCVSRLFGGLHDLRYWCVVFVRLFVVNQVPCQVDAIGIFRFHVFIGYQTTRSCLLDAVSGGVRVGFYACCPDQRVCRNHRSVRQLDAVLLDICDPVAFDDLDALLAHVFFCFLLFFFGYDTQNLRCGFNQIKTEFSRIQFVGSSQLVFPFHQVTDKFHTSKTSSADYCSQHCFAFFIVVFI</sequence>
<dbReference type="AlphaFoldDB" id="A0A645B8X8"/>
<evidence type="ECO:0000313" key="1">
    <source>
        <dbReference type="EMBL" id="MPM58134.1"/>
    </source>
</evidence>
<proteinExistence type="predicted"/>
<reference evidence="1" key="1">
    <citation type="submission" date="2019-08" db="EMBL/GenBank/DDBJ databases">
        <authorList>
            <person name="Kucharzyk K."/>
            <person name="Murdoch R.W."/>
            <person name="Higgins S."/>
            <person name="Loffler F."/>
        </authorList>
    </citation>
    <scope>NUCLEOTIDE SEQUENCE</scope>
</reference>
<name>A0A645B8X8_9ZZZZ</name>
<gene>
    <name evidence="1" type="ORF">SDC9_104963</name>
</gene>